<dbReference type="InterPro" id="IPR046341">
    <property type="entry name" value="SET_dom_sf"/>
</dbReference>
<evidence type="ECO:0000313" key="2">
    <source>
        <dbReference type="Proteomes" id="UP000623687"/>
    </source>
</evidence>
<dbReference type="GeneID" id="59380498"/>
<accession>A0A8H6ZMI5</accession>
<proteinExistence type="predicted"/>
<dbReference type="EMBL" id="JACETU010000008">
    <property type="protein sequence ID" value="KAF7422524.1"/>
    <property type="molecule type" value="Genomic_DNA"/>
</dbReference>
<dbReference type="VEuPathDB" id="FungiDB:PC9H_010680"/>
<name>A0A8H6ZMI5_PLEOS</name>
<dbReference type="Proteomes" id="UP000623687">
    <property type="component" value="Unassembled WGS sequence"/>
</dbReference>
<sequence>MDSNNSPEQVAYREMEETVRKLVEEFKIQDQTSKSRGYETSGIITVLHSPDELPTASTSAIYTSQPRGSHYSVECLLRGAAAKRELIEYPEFPKEIYRPSDLEECAYSIVDIPGKGLGMVAAQDIELGELIVSERPLLIAPRVITSPSRLSFTDDATKEQQQAAVYFETDKRV</sequence>
<dbReference type="AlphaFoldDB" id="A0A8H6ZMI5"/>
<organism evidence="1 2">
    <name type="scientific">Pleurotus ostreatus</name>
    <name type="common">Oyster mushroom</name>
    <name type="synonym">White-rot fungus</name>
    <dbReference type="NCBI Taxonomy" id="5322"/>
    <lineage>
        <taxon>Eukaryota</taxon>
        <taxon>Fungi</taxon>
        <taxon>Dikarya</taxon>
        <taxon>Basidiomycota</taxon>
        <taxon>Agaricomycotina</taxon>
        <taxon>Agaricomycetes</taxon>
        <taxon>Agaricomycetidae</taxon>
        <taxon>Agaricales</taxon>
        <taxon>Pleurotineae</taxon>
        <taxon>Pleurotaceae</taxon>
        <taxon>Pleurotus</taxon>
    </lineage>
</organism>
<reference evidence="1" key="1">
    <citation type="submission" date="2019-07" db="EMBL/GenBank/DDBJ databases">
        <authorList>
            <person name="Palmer J.M."/>
        </authorList>
    </citation>
    <scope>NUCLEOTIDE SEQUENCE</scope>
    <source>
        <strain evidence="1">PC9</strain>
    </source>
</reference>
<comment type="caution">
    <text evidence="1">The sequence shown here is derived from an EMBL/GenBank/DDBJ whole genome shotgun (WGS) entry which is preliminary data.</text>
</comment>
<dbReference type="OrthoDB" id="3064953at2759"/>
<protein>
    <submittedName>
        <fullName evidence="1">Uncharacterized protein</fullName>
    </submittedName>
</protein>
<gene>
    <name evidence="1" type="ORF">PC9H_010680</name>
</gene>
<dbReference type="SUPFAM" id="SSF82199">
    <property type="entry name" value="SET domain"/>
    <property type="match status" value="1"/>
</dbReference>
<dbReference type="RefSeq" id="XP_036627556.1">
    <property type="nucleotide sequence ID" value="XM_036780173.1"/>
</dbReference>
<keyword evidence="2" id="KW-1185">Reference proteome</keyword>
<evidence type="ECO:0000313" key="1">
    <source>
        <dbReference type="EMBL" id="KAF7422524.1"/>
    </source>
</evidence>